<name>A0ABZ2ZTX5_9MICC</name>
<dbReference type="Pfam" id="PF04892">
    <property type="entry name" value="VanZ"/>
    <property type="match status" value="1"/>
</dbReference>
<sequence>MSFPPPPPPQPAPGPSRRVRQRRTLAALFLLYIGVLALVVFWPSPVDQDSAGTLKAVLRRLHGMGVPGWVNYSFVENLANVLMFVPFGLLAAAWLPERRIWLAAAGGIVASCLIESAQALLLPNRFATIYDVTANSLGAALGCIVVYAWHSRRRDYLSTTAP</sequence>
<dbReference type="InterPro" id="IPR006976">
    <property type="entry name" value="VanZ-like"/>
</dbReference>
<dbReference type="EMBL" id="CP151657">
    <property type="protein sequence ID" value="WZP14615.1"/>
    <property type="molecule type" value="Genomic_DNA"/>
</dbReference>
<dbReference type="PANTHER" id="PTHR36834:SF1">
    <property type="entry name" value="INTEGRAL MEMBRANE PROTEIN"/>
    <property type="match status" value="1"/>
</dbReference>
<gene>
    <name evidence="3" type="ORF">AAE021_10415</name>
</gene>
<feature type="transmembrane region" description="Helical" evidence="1">
    <location>
        <begin position="127"/>
        <end position="149"/>
    </location>
</feature>
<keyword evidence="4" id="KW-1185">Reference proteome</keyword>
<dbReference type="PANTHER" id="PTHR36834">
    <property type="entry name" value="MEMBRANE PROTEIN-RELATED"/>
    <property type="match status" value="1"/>
</dbReference>
<evidence type="ECO:0000256" key="1">
    <source>
        <dbReference type="SAM" id="Phobius"/>
    </source>
</evidence>
<feature type="transmembrane region" description="Helical" evidence="1">
    <location>
        <begin position="78"/>
        <end position="95"/>
    </location>
</feature>
<organism evidence="3 4">
    <name type="scientific">Arthrobacter citreus</name>
    <dbReference type="NCBI Taxonomy" id="1670"/>
    <lineage>
        <taxon>Bacteria</taxon>
        <taxon>Bacillati</taxon>
        <taxon>Actinomycetota</taxon>
        <taxon>Actinomycetes</taxon>
        <taxon>Micrococcales</taxon>
        <taxon>Micrococcaceae</taxon>
        <taxon>Arthrobacter</taxon>
    </lineage>
</organism>
<keyword evidence="1" id="KW-0812">Transmembrane</keyword>
<dbReference type="InterPro" id="IPR053150">
    <property type="entry name" value="Teicoplanin_resist-assoc"/>
</dbReference>
<dbReference type="RefSeq" id="WP_342022266.1">
    <property type="nucleotide sequence ID" value="NZ_CP151657.1"/>
</dbReference>
<feature type="transmembrane region" description="Helical" evidence="1">
    <location>
        <begin position="25"/>
        <end position="44"/>
    </location>
</feature>
<keyword evidence="1" id="KW-0472">Membrane</keyword>
<proteinExistence type="predicted"/>
<evidence type="ECO:0000259" key="2">
    <source>
        <dbReference type="Pfam" id="PF04892"/>
    </source>
</evidence>
<feature type="transmembrane region" description="Helical" evidence="1">
    <location>
        <begin position="100"/>
        <end position="121"/>
    </location>
</feature>
<feature type="domain" description="VanZ-like" evidence="2">
    <location>
        <begin position="29"/>
        <end position="148"/>
    </location>
</feature>
<dbReference type="Proteomes" id="UP001448858">
    <property type="component" value="Chromosome"/>
</dbReference>
<protein>
    <submittedName>
        <fullName evidence="3">VanZ family protein</fullName>
    </submittedName>
</protein>
<keyword evidence="1" id="KW-1133">Transmembrane helix</keyword>
<evidence type="ECO:0000313" key="3">
    <source>
        <dbReference type="EMBL" id="WZP14615.1"/>
    </source>
</evidence>
<evidence type="ECO:0000313" key="4">
    <source>
        <dbReference type="Proteomes" id="UP001448858"/>
    </source>
</evidence>
<accession>A0ABZ2ZTX5</accession>
<reference evidence="3 4" key="1">
    <citation type="submission" date="2024-04" db="EMBL/GenBank/DDBJ databases">
        <title>Arthrobacter sp. from Plains bison fecal sample.</title>
        <authorList>
            <person name="Ruzzini A."/>
        </authorList>
    </citation>
    <scope>NUCLEOTIDE SEQUENCE [LARGE SCALE GENOMIC DNA]</scope>
    <source>
        <strain evidence="3 4">EINP1</strain>
    </source>
</reference>